<dbReference type="AlphaFoldDB" id="C5FYP8"/>
<evidence type="ECO:0000313" key="2">
    <source>
        <dbReference type="Proteomes" id="UP000002035"/>
    </source>
</evidence>
<dbReference type="HOGENOM" id="CLU_836712_0_0_1"/>
<protein>
    <submittedName>
        <fullName evidence="1">Uncharacterized protein</fullName>
    </submittedName>
</protein>
<gene>
    <name evidence="1" type="ORF">MCYG_07465</name>
</gene>
<dbReference type="VEuPathDB" id="FungiDB:MCYG_07465"/>
<dbReference type="GeneID" id="9225769"/>
<dbReference type="STRING" id="554155.C5FYP8"/>
<reference evidence="2" key="1">
    <citation type="journal article" date="2012" name="MBio">
        <title>Comparative genome analysis of Trichophyton rubrum and related dermatophytes reveals candidate genes involved in infection.</title>
        <authorList>
            <person name="Martinez D.A."/>
            <person name="Oliver B.G."/>
            <person name="Graeser Y."/>
            <person name="Goldberg J.M."/>
            <person name="Li W."/>
            <person name="Martinez-Rossi N.M."/>
            <person name="Monod M."/>
            <person name="Shelest E."/>
            <person name="Barton R.C."/>
            <person name="Birch E."/>
            <person name="Brakhage A.A."/>
            <person name="Chen Z."/>
            <person name="Gurr S.J."/>
            <person name="Heiman D."/>
            <person name="Heitman J."/>
            <person name="Kosti I."/>
            <person name="Rossi A."/>
            <person name="Saif S."/>
            <person name="Samalova M."/>
            <person name="Saunders C.W."/>
            <person name="Shea T."/>
            <person name="Summerbell R.C."/>
            <person name="Xu J."/>
            <person name="Young S."/>
            <person name="Zeng Q."/>
            <person name="Birren B.W."/>
            <person name="Cuomo C.A."/>
            <person name="White T.C."/>
        </authorList>
    </citation>
    <scope>NUCLEOTIDE SEQUENCE [LARGE SCALE GENOMIC DNA]</scope>
    <source>
        <strain evidence="2">ATCC MYA-4605 / CBS 113480</strain>
    </source>
</reference>
<keyword evidence="2" id="KW-1185">Reference proteome</keyword>
<dbReference type="RefSeq" id="XP_002843682.1">
    <property type="nucleotide sequence ID" value="XM_002843636.1"/>
</dbReference>
<organism evidence="1 2">
    <name type="scientific">Arthroderma otae (strain ATCC MYA-4605 / CBS 113480)</name>
    <name type="common">Microsporum canis</name>
    <dbReference type="NCBI Taxonomy" id="554155"/>
    <lineage>
        <taxon>Eukaryota</taxon>
        <taxon>Fungi</taxon>
        <taxon>Dikarya</taxon>
        <taxon>Ascomycota</taxon>
        <taxon>Pezizomycotina</taxon>
        <taxon>Eurotiomycetes</taxon>
        <taxon>Eurotiomycetidae</taxon>
        <taxon>Onygenales</taxon>
        <taxon>Arthrodermataceae</taxon>
        <taxon>Microsporum</taxon>
    </lineage>
</organism>
<proteinExistence type="predicted"/>
<accession>C5FYP8</accession>
<dbReference type="EMBL" id="DS995707">
    <property type="protein sequence ID" value="EEQ34646.1"/>
    <property type="molecule type" value="Genomic_DNA"/>
</dbReference>
<dbReference type="Proteomes" id="UP000002035">
    <property type="component" value="Unassembled WGS sequence"/>
</dbReference>
<dbReference type="OMA" id="FRSQARI"/>
<evidence type="ECO:0000313" key="1">
    <source>
        <dbReference type="EMBL" id="EEQ34646.1"/>
    </source>
</evidence>
<name>C5FYP8_ARTOC</name>
<sequence>MEDPIKLNTAILNTLMDHKYHVTIKLKTIIKRLKPAIDKNSIYLSDDQLQKYGISRSRMDLEKGGRFFKPLSQPYFGSLARHEEFYEVGEWEADPDEVDDAKHICWRLEQLIQSEIPDSPKDRFGIPQAFYEYTSWGPTFLKRSLYGGHWGRREPGREPTDWRFERGYDRQMRGTYLEPHVISFSAHGLYPDESTDSKITRSEILVAADIMRYRLKMNVFITNDIYPILMVSCFNRQVRMNEVYFENETLHFNCTPFIDLSTFERSKLDLYARWGLSDPVGQTSRYPKIKPSANTIINYFNEELYRKKQKSKSRSDLPEAPVLKRIQELRGK</sequence>
<dbReference type="OrthoDB" id="4206905at2759"/>
<dbReference type="eggNOG" id="ENOG502RR3C">
    <property type="taxonomic scope" value="Eukaryota"/>
</dbReference>